<comment type="caution">
    <text evidence="6">The sequence shown here is derived from an EMBL/GenBank/DDBJ whole genome shotgun (WGS) entry which is preliminary data.</text>
</comment>
<dbReference type="RefSeq" id="WP_224217210.1">
    <property type="nucleotide sequence ID" value="NZ_JAQITV010000006.1"/>
</dbReference>
<sequence>MKTRKVLASPIKTDRLNLRKFQTGDENSLFTEYFGDWEASKYLQRMPHKNICQTKNMLENWCGVNWEDPDKNFAWIVSDQKTDLALGIVLFFNKENCGEIHFGLGKKFQGQGFMQESLKAVLTYLKDNSTLERIETFCDAEHTRSKNVLIKSGFTQTGILKNWARFPLICEDTRDCIHYYIEIN</sequence>
<dbReference type="EMBL" id="JAVDSC010000004">
    <property type="protein sequence ID" value="MDR6629282.1"/>
    <property type="molecule type" value="Genomic_DNA"/>
</dbReference>
<dbReference type="AlphaFoldDB" id="A0AAW8LDX9"/>
<name>A0AAW8LDX9_ACILW</name>
<comment type="similarity">
    <text evidence="3">Belongs to the acetyltransferase family. RimJ subfamily.</text>
</comment>
<reference evidence="6" key="2">
    <citation type="submission" date="2023-07" db="EMBL/GenBank/DDBJ databases">
        <title>Sorghum-associated microbial communities from plants grown in Nebraska, USA.</title>
        <authorList>
            <person name="Schachtman D."/>
        </authorList>
    </citation>
    <scope>NUCLEOTIDE SEQUENCE</scope>
    <source>
        <strain evidence="6">BE44</strain>
    </source>
</reference>
<dbReference type="PANTHER" id="PTHR43792:SF8">
    <property type="entry name" value="[RIBOSOMAL PROTEIN US5]-ALANINE N-ACETYLTRANSFERASE"/>
    <property type="match status" value="1"/>
</dbReference>
<evidence type="ECO:0000313" key="6">
    <source>
        <dbReference type="EMBL" id="MDR6629282.1"/>
    </source>
</evidence>
<dbReference type="PROSITE" id="PS51186">
    <property type="entry name" value="GNAT"/>
    <property type="match status" value="1"/>
</dbReference>
<dbReference type="Proteomes" id="UP001242129">
    <property type="component" value="Unassembled WGS sequence"/>
</dbReference>
<dbReference type="SUPFAM" id="SSF55729">
    <property type="entry name" value="Acyl-CoA N-acyltransferases (Nat)"/>
    <property type="match status" value="1"/>
</dbReference>
<proteinExistence type="inferred from homology"/>
<keyword evidence="1 6" id="KW-0808">Transferase</keyword>
<evidence type="ECO:0000259" key="4">
    <source>
        <dbReference type="PROSITE" id="PS51186"/>
    </source>
</evidence>
<evidence type="ECO:0000313" key="5">
    <source>
        <dbReference type="EMBL" id="MDP1448215.1"/>
    </source>
</evidence>
<dbReference type="Pfam" id="PF13302">
    <property type="entry name" value="Acetyltransf_3"/>
    <property type="match status" value="1"/>
</dbReference>
<gene>
    <name evidence="6" type="ORF">J2X86_001320</name>
    <name evidence="5" type="ORF">Q8G51_10545</name>
</gene>
<feature type="domain" description="N-acetyltransferase" evidence="4">
    <location>
        <begin position="16"/>
        <end position="184"/>
    </location>
</feature>
<protein>
    <submittedName>
        <fullName evidence="5">GNAT family N-acetyltransferase</fullName>
    </submittedName>
    <submittedName>
        <fullName evidence="6">Ribosomal-protein-alanine N-acetyltransferase</fullName>
        <ecNumber evidence="6">2.3.1.267</ecNumber>
    </submittedName>
</protein>
<dbReference type="InterPro" id="IPR051531">
    <property type="entry name" value="N-acetyltransferase"/>
</dbReference>
<evidence type="ECO:0000313" key="7">
    <source>
        <dbReference type="Proteomes" id="UP001262767"/>
    </source>
</evidence>
<dbReference type="EC" id="2.3.1.267" evidence="6"/>
<reference evidence="5" key="1">
    <citation type="submission" date="2023-07" db="EMBL/GenBank/DDBJ databases">
        <title>Dynamics of blaOXA-23 gene transmission in Acinetobacter spp. from contaminated veterinary surfaces.</title>
        <authorList>
            <person name="Moreira Da Silva J."/>
            <person name="Menezes J."/>
            <person name="Fernandes L."/>
            <person name="Marques C."/>
            <person name="Amaral A."/>
            <person name="Timofte D."/>
            <person name="Pomba C."/>
        </authorList>
    </citation>
    <scope>NUCLEOTIDE SEQUENCE</scope>
    <source>
        <strain evidence="5">CMVB11Z4A1</strain>
    </source>
</reference>
<evidence type="ECO:0000256" key="1">
    <source>
        <dbReference type="ARBA" id="ARBA00022679"/>
    </source>
</evidence>
<dbReference type="GO" id="GO:0008999">
    <property type="term" value="F:protein-N-terminal-alanine acetyltransferase activity"/>
    <property type="evidence" value="ECO:0007669"/>
    <property type="project" value="UniProtKB-EC"/>
</dbReference>
<evidence type="ECO:0000256" key="3">
    <source>
        <dbReference type="ARBA" id="ARBA00038502"/>
    </source>
</evidence>
<dbReference type="Gene3D" id="3.40.630.30">
    <property type="match status" value="1"/>
</dbReference>
<dbReference type="PANTHER" id="PTHR43792">
    <property type="entry name" value="GNAT FAMILY, PUTATIVE (AFU_ORTHOLOGUE AFUA_3G00765)-RELATED-RELATED"/>
    <property type="match status" value="1"/>
</dbReference>
<keyword evidence="2 6" id="KW-0012">Acyltransferase</keyword>
<evidence type="ECO:0000256" key="2">
    <source>
        <dbReference type="ARBA" id="ARBA00023315"/>
    </source>
</evidence>
<dbReference type="InterPro" id="IPR000182">
    <property type="entry name" value="GNAT_dom"/>
</dbReference>
<dbReference type="EMBL" id="JAUUUS010000251">
    <property type="protein sequence ID" value="MDP1448215.1"/>
    <property type="molecule type" value="Genomic_DNA"/>
</dbReference>
<accession>A0AAW8LDX9</accession>
<dbReference type="Proteomes" id="UP001262767">
    <property type="component" value="Unassembled WGS sequence"/>
</dbReference>
<organism evidence="6 7">
    <name type="scientific">Acinetobacter lwoffii</name>
    <dbReference type="NCBI Taxonomy" id="28090"/>
    <lineage>
        <taxon>Bacteria</taxon>
        <taxon>Pseudomonadati</taxon>
        <taxon>Pseudomonadota</taxon>
        <taxon>Gammaproteobacteria</taxon>
        <taxon>Moraxellales</taxon>
        <taxon>Moraxellaceae</taxon>
        <taxon>Acinetobacter</taxon>
    </lineage>
</organism>
<dbReference type="InterPro" id="IPR016181">
    <property type="entry name" value="Acyl_CoA_acyltransferase"/>
</dbReference>